<sequence>LLLQQTGAINECVEYMYVRYAKKLQVSRHEKFGYGTMVTQVAATAPGMVALQSTGFIKALLTVLWSVLECSQDERRIVRPTSTPIDAVDRAAHKSFMNLINVLSAYPAVYEVIADQQLSERDSYSFREIPTTITGIIERLIMVNTPGKIHSLFNVEQSHVFGLRSNEFIIDMVSVENNHILVRTHVVGGPSERILPPRMLNNGDDPYPWPLFSQFPVPKKYTPSLTRPSAMKQENELSKFLISSRNEDVNSLWLDKCRKAFCSLLTRKADLATGKVLVDMLERVVAAQLKNPDESIFPQKNFNATDSQLKAHKLPDVQISGIRMAVRYGLHLKILNNNNESNEKLTMLLKQCRHYLRQQQQQRTVNSDIRFLQQDYMGHDWFASTLFLMCSGNRDKSWNLLHKFSSLVASGYLWLPRLHKSALVPRHLTSSGISPLFSTTGHNIELLLQMEVPLAFSALKMCGYTPSQICLHWLRQCFWNYLDWQDICHYICVCVLMGIDYQVYMCVAIFRYLQQNILTHAQNRNLQVYFKEEPIRGFQVGAHLEYMQQLEQNYRQLILTDMKNITKP</sequence>
<feature type="non-terminal residue" evidence="4">
    <location>
        <position position="1"/>
    </location>
</feature>
<dbReference type="InterPro" id="IPR032735">
    <property type="entry name" value="BROMI_M"/>
</dbReference>
<evidence type="ECO:0000313" key="3">
    <source>
        <dbReference type="Proteomes" id="UP000694865"/>
    </source>
</evidence>
<keyword evidence="3" id="KW-1185">Reference proteome</keyword>
<gene>
    <name evidence="4" type="primary">LOC102806593</name>
</gene>
<dbReference type="Gene3D" id="1.10.472.80">
    <property type="entry name" value="Ypt/Rab-GAP domain of gyp1p, domain 3"/>
    <property type="match status" value="1"/>
</dbReference>
<protein>
    <submittedName>
        <fullName evidence="4">Protein broad-minded-like</fullName>
    </submittedName>
</protein>
<dbReference type="GeneID" id="102806593"/>
<reference evidence="4" key="1">
    <citation type="submission" date="2025-08" db="UniProtKB">
        <authorList>
            <consortium name="RefSeq"/>
        </authorList>
    </citation>
    <scope>IDENTIFICATION</scope>
    <source>
        <tissue evidence="4">Testes</tissue>
    </source>
</reference>
<dbReference type="InterPro" id="IPR055392">
    <property type="entry name" value="BROMI_C"/>
</dbReference>
<dbReference type="InterPro" id="IPR039156">
    <property type="entry name" value="PHAF1/BROMI"/>
</dbReference>
<dbReference type="Pfam" id="PF23440">
    <property type="entry name" value="BROMI_C"/>
    <property type="match status" value="1"/>
</dbReference>
<dbReference type="PANTHER" id="PTHR13465:SF3">
    <property type="entry name" value="PROTEIN BROAD-MINDED"/>
    <property type="match status" value="1"/>
</dbReference>
<evidence type="ECO:0000259" key="1">
    <source>
        <dbReference type="Pfam" id="PF14961"/>
    </source>
</evidence>
<evidence type="ECO:0000259" key="2">
    <source>
        <dbReference type="Pfam" id="PF23440"/>
    </source>
</evidence>
<organism evidence="3 4">
    <name type="scientific">Saccoglossus kowalevskii</name>
    <name type="common">Acorn worm</name>
    <dbReference type="NCBI Taxonomy" id="10224"/>
    <lineage>
        <taxon>Eukaryota</taxon>
        <taxon>Metazoa</taxon>
        <taxon>Hemichordata</taxon>
        <taxon>Enteropneusta</taxon>
        <taxon>Harrimaniidae</taxon>
        <taxon>Saccoglossus</taxon>
    </lineage>
</organism>
<feature type="domain" description="BROMI C-terminal Rab TBC-like" evidence="2">
    <location>
        <begin position="164"/>
        <end position="565"/>
    </location>
</feature>
<dbReference type="Pfam" id="PF14961">
    <property type="entry name" value="BROMI"/>
    <property type="match status" value="1"/>
</dbReference>
<name>A0ABM0MAH1_SACKO</name>
<accession>A0ABM0MAH1</accession>
<dbReference type="Proteomes" id="UP000694865">
    <property type="component" value="Unplaced"/>
</dbReference>
<dbReference type="InterPro" id="IPR035969">
    <property type="entry name" value="Rab-GAP_TBC_sf"/>
</dbReference>
<dbReference type="PANTHER" id="PTHR13465">
    <property type="entry name" value="UPF0183 PROTEIN"/>
    <property type="match status" value="1"/>
</dbReference>
<dbReference type="RefSeq" id="XP_006817012.1">
    <property type="nucleotide sequence ID" value="XM_006816949.1"/>
</dbReference>
<proteinExistence type="predicted"/>
<evidence type="ECO:0000313" key="4">
    <source>
        <dbReference type="RefSeq" id="XP_006817012.1"/>
    </source>
</evidence>
<feature type="domain" description="BROMI middle region" evidence="1">
    <location>
        <begin position="1"/>
        <end position="151"/>
    </location>
</feature>
<dbReference type="SUPFAM" id="SSF47923">
    <property type="entry name" value="Ypt/Rab-GAP domain of gyp1p"/>
    <property type="match status" value="1"/>
</dbReference>